<feature type="region of interest" description="Disordered" evidence="1">
    <location>
        <begin position="507"/>
        <end position="535"/>
    </location>
</feature>
<feature type="region of interest" description="Disordered" evidence="1">
    <location>
        <begin position="823"/>
        <end position="866"/>
    </location>
</feature>
<accession>A0ABP0C6C4</accession>
<proteinExistence type="predicted"/>
<sequence length="1007" mass="111093">MATVAAADADRKVRHREDMGRRLDDARQDLARILHDPAPLDYNLTIGLPPSSVDDWTPDGNRTVPAPTIANTPTTTSPNEVTEAIKAICVPPAQLRSHAAQAKQREAYLTWLHSHFGLKRRWWSKRPEPDAGLEVLAEALLQEEMALQETLLEGQREPRLAVQFERMTEATNRLVDNLVEEGHRIGSFGDPAAQKASMESLESPWHAMKLLRSDGYPNFRLPDLDPVATTNARLEANDAARRVFDNWAQARIWGRPRTSAIDLAMRRKVVSPAVWNAKEVKFWVAKLCYNMLVSPAPPGIHNYNLLMLGFISVGQHTLAQVVAESLLYDTRMLPTQQTLVCLLHQARAQGDLVNFHRVLRRLVALNQNGMRIRRRAIPDVARSRIDHEWARSNDVNLAGGYVVQRATVDGPVTDAIIMGLLSLDQVRHAAVVFAAHLNRCSKMDAATLNTILNPVLDAVDIPAARVLLRGFAQNASIITDMLMSDDRSARKLSRKIRTLLAIATAPEPALQAQPRQDGSAGQQGQPRAEVQMEPTYLESELVDKTEAETEAETETDAQDAAYMQESAGWGAEDDYYPAEDPNDLPQLMYARKLYEERQSLSKAQLRLLKKYGTSTVSQDVAAAATEEPLDHTEAQYIDAAAPFMLNGPNQRSSHANFGTGIDQLSSALFVSDATHYLGRLSRIVKAAHRAVQLNEDEFAARADFWINDFTNLAALPYKHRYEQEQYRRMARLKAVEQTAEAVLSACSHVMEAFMETVTADLAATSAAAAAADAEAESEALQAKSGRSFLSIFQSFLQRTSVPFSLRLSTYLSATQATAQQAATAGGAGDLEESKSAAGAKSAQDASGEWGPAGFDEPPAPSSMPFSFSPSLAQQTALLERHLTEDMPAVSALLEGRFKELLLQAVFPQKENSRCSLEESMALRRRASAMSLEALLEARHLLLEYDARLEDKPPVLTITEGGPGGEGPRVQLKPQQEDEQKQGEEQTRDSTEPRQQYGIFQMGAIFSS</sequence>
<evidence type="ECO:0008006" key="4">
    <source>
        <dbReference type="Google" id="ProtNLM"/>
    </source>
</evidence>
<evidence type="ECO:0000256" key="1">
    <source>
        <dbReference type="SAM" id="MobiDB-lite"/>
    </source>
</evidence>
<name>A0ABP0C6C4_9PEZI</name>
<reference evidence="2 3" key="1">
    <citation type="submission" date="2024-01" db="EMBL/GenBank/DDBJ databases">
        <authorList>
            <person name="Allen C."/>
            <person name="Tagirdzhanova G."/>
        </authorList>
    </citation>
    <scope>NUCLEOTIDE SEQUENCE [LARGE SCALE GENOMIC DNA]</scope>
</reference>
<gene>
    <name evidence="2" type="ORF">SCUCBS95973_006579</name>
</gene>
<dbReference type="EMBL" id="CAWUHB010000040">
    <property type="protein sequence ID" value="CAK7227554.1"/>
    <property type="molecule type" value="Genomic_DNA"/>
</dbReference>
<organism evidence="2 3">
    <name type="scientific">Sporothrix curviconia</name>
    <dbReference type="NCBI Taxonomy" id="1260050"/>
    <lineage>
        <taxon>Eukaryota</taxon>
        <taxon>Fungi</taxon>
        <taxon>Dikarya</taxon>
        <taxon>Ascomycota</taxon>
        <taxon>Pezizomycotina</taxon>
        <taxon>Sordariomycetes</taxon>
        <taxon>Sordariomycetidae</taxon>
        <taxon>Ophiostomatales</taxon>
        <taxon>Ophiostomataceae</taxon>
        <taxon>Sporothrix</taxon>
    </lineage>
</organism>
<feature type="compositionally biased region" description="Polar residues" evidence="1">
    <location>
        <begin position="513"/>
        <end position="525"/>
    </location>
</feature>
<feature type="region of interest" description="Disordered" evidence="1">
    <location>
        <begin position="953"/>
        <end position="998"/>
    </location>
</feature>
<evidence type="ECO:0000313" key="3">
    <source>
        <dbReference type="Proteomes" id="UP001642405"/>
    </source>
</evidence>
<protein>
    <recommendedName>
        <fullName evidence="4">Px domain containing protein</fullName>
    </recommendedName>
</protein>
<keyword evidence="3" id="KW-1185">Reference proteome</keyword>
<comment type="caution">
    <text evidence="2">The sequence shown here is derived from an EMBL/GenBank/DDBJ whole genome shotgun (WGS) entry which is preliminary data.</text>
</comment>
<feature type="compositionally biased region" description="Low complexity" evidence="1">
    <location>
        <begin position="835"/>
        <end position="847"/>
    </location>
</feature>
<dbReference type="Proteomes" id="UP001642405">
    <property type="component" value="Unassembled WGS sequence"/>
</dbReference>
<evidence type="ECO:0000313" key="2">
    <source>
        <dbReference type="EMBL" id="CAK7227554.1"/>
    </source>
</evidence>
<feature type="compositionally biased region" description="Basic and acidic residues" evidence="1">
    <location>
        <begin position="974"/>
        <end position="991"/>
    </location>
</feature>